<comment type="subcellular location">
    <subcellularLocation>
        <location evidence="1">Cell membrane</location>
        <topology evidence="1">Multi-pass membrane protein</topology>
    </subcellularLocation>
</comment>
<name>A0ABQ5VD43_9RHOB</name>
<dbReference type="PANTHER" id="PTHR30086:SF20">
    <property type="entry name" value="ARGININE EXPORTER PROTEIN ARGO-RELATED"/>
    <property type="match status" value="1"/>
</dbReference>
<evidence type="ECO:0000256" key="5">
    <source>
        <dbReference type="ARBA" id="ARBA00023136"/>
    </source>
</evidence>
<feature type="transmembrane region" description="Helical" evidence="6">
    <location>
        <begin position="74"/>
        <end position="91"/>
    </location>
</feature>
<evidence type="ECO:0000313" key="7">
    <source>
        <dbReference type="EMBL" id="GLQ25436.1"/>
    </source>
</evidence>
<accession>A0ABQ5VD43</accession>
<feature type="transmembrane region" description="Helical" evidence="6">
    <location>
        <begin position="148"/>
        <end position="173"/>
    </location>
</feature>
<reference evidence="7" key="2">
    <citation type="submission" date="2023-01" db="EMBL/GenBank/DDBJ databases">
        <title>Draft genome sequence of Sulfitobacter pacificus strain NBRC 109915.</title>
        <authorList>
            <person name="Sun Q."/>
            <person name="Mori K."/>
        </authorList>
    </citation>
    <scope>NUCLEOTIDE SEQUENCE</scope>
    <source>
        <strain evidence="7">NBRC 109915</strain>
    </source>
</reference>
<keyword evidence="8" id="KW-1185">Reference proteome</keyword>
<protein>
    <submittedName>
        <fullName evidence="7">Lysine transporter LysE</fullName>
    </submittedName>
</protein>
<evidence type="ECO:0000256" key="3">
    <source>
        <dbReference type="ARBA" id="ARBA00022692"/>
    </source>
</evidence>
<evidence type="ECO:0000256" key="6">
    <source>
        <dbReference type="SAM" id="Phobius"/>
    </source>
</evidence>
<keyword evidence="3 6" id="KW-0812">Transmembrane</keyword>
<dbReference type="InterPro" id="IPR001123">
    <property type="entry name" value="LeuE-type"/>
</dbReference>
<dbReference type="EMBL" id="BSNL01000001">
    <property type="protein sequence ID" value="GLQ25436.1"/>
    <property type="molecule type" value="Genomic_DNA"/>
</dbReference>
<evidence type="ECO:0000313" key="8">
    <source>
        <dbReference type="Proteomes" id="UP001161388"/>
    </source>
</evidence>
<dbReference type="PIRSF" id="PIRSF006324">
    <property type="entry name" value="LeuE"/>
    <property type="match status" value="1"/>
</dbReference>
<dbReference type="PANTHER" id="PTHR30086">
    <property type="entry name" value="ARGININE EXPORTER PROTEIN ARGO"/>
    <property type="match status" value="1"/>
</dbReference>
<feature type="transmembrane region" description="Helical" evidence="6">
    <location>
        <begin position="185"/>
        <end position="205"/>
    </location>
</feature>
<feature type="transmembrane region" description="Helical" evidence="6">
    <location>
        <begin position="43"/>
        <end position="67"/>
    </location>
</feature>
<gene>
    <name evidence="7" type="ORF">GCM10007927_02390</name>
</gene>
<organism evidence="7 8">
    <name type="scientific">Sulfitobacter pacificus</name>
    <dbReference type="NCBI Taxonomy" id="1499314"/>
    <lineage>
        <taxon>Bacteria</taxon>
        <taxon>Pseudomonadati</taxon>
        <taxon>Pseudomonadota</taxon>
        <taxon>Alphaproteobacteria</taxon>
        <taxon>Rhodobacterales</taxon>
        <taxon>Roseobacteraceae</taxon>
        <taxon>Sulfitobacter</taxon>
    </lineage>
</organism>
<keyword evidence="2" id="KW-1003">Cell membrane</keyword>
<proteinExistence type="predicted"/>
<evidence type="ECO:0000256" key="1">
    <source>
        <dbReference type="ARBA" id="ARBA00004651"/>
    </source>
</evidence>
<evidence type="ECO:0000256" key="4">
    <source>
        <dbReference type="ARBA" id="ARBA00022989"/>
    </source>
</evidence>
<dbReference type="Pfam" id="PF01810">
    <property type="entry name" value="LysE"/>
    <property type="match status" value="1"/>
</dbReference>
<comment type="caution">
    <text evidence="7">The sequence shown here is derived from an EMBL/GenBank/DDBJ whole genome shotgun (WGS) entry which is preliminary data.</text>
</comment>
<evidence type="ECO:0000256" key="2">
    <source>
        <dbReference type="ARBA" id="ARBA00022475"/>
    </source>
</evidence>
<sequence length="206" mass="21988">MTFEIWMSFVLASCAVVLIPGPNVVITVTAALKDGKRSGLATIPGVVAGAFFAMSLSLAGAGAILAASASLFTVLKLCGAAYLFWMAYQLWTAPIENMPLEKSANPETLWPLFKQSFLISALNPKGPIFYIAFVPQFVTTTAPMFEQFAILILTFLCVAAINSLMWLYGANGLRQILKSASALRILNRVGASCLGLAGLFTLKAAR</sequence>
<keyword evidence="5 6" id="KW-0472">Membrane</keyword>
<dbReference type="RefSeq" id="WP_284369767.1">
    <property type="nucleotide sequence ID" value="NZ_BSNL01000001.1"/>
</dbReference>
<dbReference type="Proteomes" id="UP001161388">
    <property type="component" value="Unassembled WGS sequence"/>
</dbReference>
<reference evidence="7" key="1">
    <citation type="journal article" date="2014" name="Int. J. Syst. Evol. Microbiol.">
        <title>Complete genome of a new Firmicutes species belonging to the dominant human colonic microbiota ('Ruminococcus bicirculans') reveals two chromosomes and a selective capacity to utilize plant glucans.</title>
        <authorList>
            <consortium name="NISC Comparative Sequencing Program"/>
            <person name="Wegmann U."/>
            <person name="Louis P."/>
            <person name="Goesmann A."/>
            <person name="Henrissat B."/>
            <person name="Duncan S.H."/>
            <person name="Flint H.J."/>
        </authorList>
    </citation>
    <scope>NUCLEOTIDE SEQUENCE</scope>
    <source>
        <strain evidence="7">NBRC 109915</strain>
    </source>
</reference>
<keyword evidence="4 6" id="KW-1133">Transmembrane helix</keyword>